<keyword evidence="1" id="KW-0472">Membrane</keyword>
<evidence type="ECO:0000313" key="3">
    <source>
        <dbReference type="Proteomes" id="UP000276215"/>
    </source>
</evidence>
<evidence type="ECO:0000256" key="1">
    <source>
        <dbReference type="SAM" id="Phobius"/>
    </source>
</evidence>
<accession>A0A3N4J8C0</accession>
<sequence>MQLKSMIMILMRILQLRLSSSQRLPIPGYQLVFMKGKIEFSFSFILFGILLCFSFLL</sequence>
<gene>
    <name evidence="2" type="ORF">L873DRAFT_503627</name>
</gene>
<protein>
    <submittedName>
        <fullName evidence="2">Uncharacterized protein</fullName>
    </submittedName>
</protein>
<proteinExistence type="predicted"/>
<reference evidence="2 3" key="1">
    <citation type="journal article" date="2018" name="Nat. Ecol. Evol.">
        <title>Pezizomycetes genomes reveal the molecular basis of ectomycorrhizal truffle lifestyle.</title>
        <authorList>
            <person name="Murat C."/>
            <person name="Payen T."/>
            <person name="Noel B."/>
            <person name="Kuo A."/>
            <person name="Morin E."/>
            <person name="Chen J."/>
            <person name="Kohler A."/>
            <person name="Krizsan K."/>
            <person name="Balestrini R."/>
            <person name="Da Silva C."/>
            <person name="Montanini B."/>
            <person name="Hainaut M."/>
            <person name="Levati E."/>
            <person name="Barry K.W."/>
            <person name="Belfiori B."/>
            <person name="Cichocki N."/>
            <person name="Clum A."/>
            <person name="Dockter R.B."/>
            <person name="Fauchery L."/>
            <person name="Guy J."/>
            <person name="Iotti M."/>
            <person name="Le Tacon F."/>
            <person name="Lindquist E.A."/>
            <person name="Lipzen A."/>
            <person name="Malagnac F."/>
            <person name="Mello A."/>
            <person name="Molinier V."/>
            <person name="Miyauchi S."/>
            <person name="Poulain J."/>
            <person name="Riccioni C."/>
            <person name="Rubini A."/>
            <person name="Sitrit Y."/>
            <person name="Splivallo R."/>
            <person name="Traeger S."/>
            <person name="Wang M."/>
            <person name="Zifcakova L."/>
            <person name="Wipf D."/>
            <person name="Zambonelli A."/>
            <person name="Paolocci F."/>
            <person name="Nowrousian M."/>
            <person name="Ottonello S."/>
            <person name="Baldrian P."/>
            <person name="Spatafora J.W."/>
            <person name="Henrissat B."/>
            <person name="Nagy L.G."/>
            <person name="Aury J.M."/>
            <person name="Wincker P."/>
            <person name="Grigoriev I.V."/>
            <person name="Bonfante P."/>
            <person name="Martin F.M."/>
        </authorList>
    </citation>
    <scope>NUCLEOTIDE SEQUENCE [LARGE SCALE GENOMIC DNA]</scope>
    <source>
        <strain evidence="2 3">120613-1</strain>
    </source>
</reference>
<keyword evidence="1" id="KW-0812">Transmembrane</keyword>
<keyword evidence="1" id="KW-1133">Transmembrane helix</keyword>
<name>A0A3N4J8C0_9PEZI</name>
<dbReference type="Proteomes" id="UP000276215">
    <property type="component" value="Unassembled WGS sequence"/>
</dbReference>
<evidence type="ECO:0000313" key="2">
    <source>
        <dbReference type="EMBL" id="RPA90084.1"/>
    </source>
</evidence>
<keyword evidence="3" id="KW-1185">Reference proteome</keyword>
<dbReference type="AlphaFoldDB" id="A0A3N4J8C0"/>
<feature type="transmembrane region" description="Helical" evidence="1">
    <location>
        <begin position="37"/>
        <end position="56"/>
    </location>
</feature>
<dbReference type="EMBL" id="ML120542">
    <property type="protein sequence ID" value="RPA90084.1"/>
    <property type="molecule type" value="Genomic_DNA"/>
</dbReference>
<organism evidence="2 3">
    <name type="scientific">Choiromyces venosus 120613-1</name>
    <dbReference type="NCBI Taxonomy" id="1336337"/>
    <lineage>
        <taxon>Eukaryota</taxon>
        <taxon>Fungi</taxon>
        <taxon>Dikarya</taxon>
        <taxon>Ascomycota</taxon>
        <taxon>Pezizomycotina</taxon>
        <taxon>Pezizomycetes</taxon>
        <taxon>Pezizales</taxon>
        <taxon>Tuberaceae</taxon>
        <taxon>Choiromyces</taxon>
    </lineage>
</organism>